<evidence type="ECO:0000256" key="2">
    <source>
        <dbReference type="ARBA" id="ARBA00011738"/>
    </source>
</evidence>
<reference evidence="6 7" key="1">
    <citation type="submission" date="2018-04" db="EMBL/GenBank/DDBJ databases">
        <title>Camelliibacillus theae gen. nov., sp. nov., isolated from Pu'er tea.</title>
        <authorList>
            <person name="Niu L."/>
        </authorList>
    </citation>
    <scope>NUCLEOTIDE SEQUENCE [LARGE SCALE GENOMIC DNA]</scope>
    <source>
        <strain evidence="6 7">T8</strain>
    </source>
</reference>
<dbReference type="PIRSF" id="PIRSF029008">
    <property type="entry name" value="MecA"/>
    <property type="match status" value="1"/>
</dbReference>
<comment type="subunit">
    <text evidence="2 4">Homodimer.</text>
</comment>
<keyword evidence="7" id="KW-1185">Reference proteome</keyword>
<dbReference type="GO" id="GO:0042174">
    <property type="term" value="P:negative regulation of sporulation resulting in formation of a cellular spore"/>
    <property type="evidence" value="ECO:0007669"/>
    <property type="project" value="UniProtKB-UniRule"/>
</dbReference>
<evidence type="ECO:0000256" key="4">
    <source>
        <dbReference type="HAMAP-Rule" id="MF_01124"/>
    </source>
</evidence>
<dbReference type="InterPro" id="IPR038471">
    <property type="entry name" value="MecA_C_sf"/>
</dbReference>
<comment type="function">
    <text evidence="4">Enables the recognition and targeting of unfolded and aggregated proteins to the ClpC protease or to other proteins involved in proteolysis. Acts negatively in the development of competence by binding ComK and recruiting it to the ClpCP protease. When overexpressed, inhibits sporulation. Also involved in Spx degradation by ClpC.</text>
</comment>
<evidence type="ECO:0000313" key="7">
    <source>
        <dbReference type="Proteomes" id="UP000245998"/>
    </source>
</evidence>
<dbReference type="GO" id="GO:0045808">
    <property type="term" value="P:negative regulation of establishment of competence for transformation"/>
    <property type="evidence" value="ECO:0007669"/>
    <property type="project" value="UniProtKB-UniRule"/>
</dbReference>
<accession>A0A2U1K5D4</accession>
<sequence>MEIERVNEYTVKFFISYGDIEDRGFDREEIWYDRERGEELFWEMMDEAANEGEFEMDGPLWIQVQAFEKGLEIIVTKAKLSHDGSKLELPISDNEEAEISIEYQADETSGNLEPDSAENQKDDGQLKNNAAKKERSYLIKFKDFEDVIHLAHDMYVENLTSDLYVLDDIYYMYITFDEDAANEMLDQLSVVLEFGIKSKITIHRVREYGKLLMEKTALQQLRSYFPQA</sequence>
<name>A0A2U1K5D4_9BACI</name>
<dbReference type="InterPro" id="IPR008681">
    <property type="entry name" value="Neg-reg_MecA"/>
</dbReference>
<evidence type="ECO:0000256" key="3">
    <source>
        <dbReference type="ARBA" id="ARBA00023287"/>
    </source>
</evidence>
<proteinExistence type="inferred from homology"/>
<dbReference type="AlphaFoldDB" id="A0A2U1K5D4"/>
<gene>
    <name evidence="4" type="primary">mecA</name>
    <name evidence="6" type="ORF">DCC39_04635</name>
</gene>
<dbReference type="EMBL" id="QCZG01000006">
    <property type="protein sequence ID" value="PWA12726.1"/>
    <property type="molecule type" value="Genomic_DNA"/>
</dbReference>
<evidence type="ECO:0000256" key="5">
    <source>
        <dbReference type="SAM" id="MobiDB-lite"/>
    </source>
</evidence>
<dbReference type="GO" id="GO:0030420">
    <property type="term" value="P:establishment of competence for transformation"/>
    <property type="evidence" value="ECO:0007669"/>
    <property type="project" value="UniProtKB-KW"/>
</dbReference>
<dbReference type="PANTHER" id="PTHR39161:SF1">
    <property type="entry name" value="ADAPTER PROTEIN MECA 1"/>
    <property type="match status" value="1"/>
</dbReference>
<keyword evidence="4" id="KW-0749">Sporulation</keyword>
<feature type="compositionally biased region" description="Basic and acidic residues" evidence="5">
    <location>
        <begin position="118"/>
        <end position="127"/>
    </location>
</feature>
<evidence type="ECO:0000256" key="1">
    <source>
        <dbReference type="ARBA" id="ARBA00005397"/>
    </source>
</evidence>
<keyword evidence="3 4" id="KW-0178">Competence</keyword>
<dbReference type="Pfam" id="PF05389">
    <property type="entry name" value="MecA"/>
    <property type="match status" value="1"/>
</dbReference>
<organism evidence="6 7">
    <name type="scientific">Pueribacillus theae</name>
    <dbReference type="NCBI Taxonomy" id="2171751"/>
    <lineage>
        <taxon>Bacteria</taxon>
        <taxon>Bacillati</taxon>
        <taxon>Bacillota</taxon>
        <taxon>Bacilli</taxon>
        <taxon>Bacillales</taxon>
        <taxon>Bacillaceae</taxon>
        <taxon>Pueribacillus</taxon>
    </lineage>
</organism>
<dbReference type="GO" id="GO:0030435">
    <property type="term" value="P:sporulation resulting in formation of a cellular spore"/>
    <property type="evidence" value="ECO:0007669"/>
    <property type="project" value="UniProtKB-KW"/>
</dbReference>
<dbReference type="RefSeq" id="WP_116553717.1">
    <property type="nucleotide sequence ID" value="NZ_QCZG01000006.1"/>
</dbReference>
<dbReference type="PANTHER" id="PTHR39161">
    <property type="entry name" value="ADAPTER PROTEIN MECA"/>
    <property type="match status" value="1"/>
</dbReference>
<feature type="region of interest" description="Disordered" evidence="5">
    <location>
        <begin position="104"/>
        <end position="127"/>
    </location>
</feature>
<dbReference type="OrthoDB" id="2360201at2"/>
<evidence type="ECO:0000313" key="6">
    <source>
        <dbReference type="EMBL" id="PWA12726.1"/>
    </source>
</evidence>
<comment type="caution">
    <text evidence="6">The sequence shown here is derived from an EMBL/GenBank/DDBJ whole genome shotgun (WGS) entry which is preliminary data.</text>
</comment>
<dbReference type="Gene3D" id="3.30.70.1950">
    <property type="match status" value="1"/>
</dbReference>
<dbReference type="HAMAP" id="MF_01124">
    <property type="entry name" value="MecA"/>
    <property type="match status" value="1"/>
</dbReference>
<comment type="similarity">
    <text evidence="1 4">Belongs to the MecA family.</text>
</comment>
<dbReference type="NCBIfam" id="NF002644">
    <property type="entry name" value="PRK02315.1-5"/>
    <property type="match status" value="1"/>
</dbReference>
<dbReference type="GO" id="GO:0030674">
    <property type="term" value="F:protein-macromolecule adaptor activity"/>
    <property type="evidence" value="ECO:0007669"/>
    <property type="project" value="UniProtKB-UniRule"/>
</dbReference>
<dbReference type="Proteomes" id="UP000245998">
    <property type="component" value="Unassembled WGS sequence"/>
</dbReference>
<comment type="domain">
    <text evidence="4">The N-terminal domain has binding sites for ComK and probably for unfolded/aggregated proteins; the C-terminal domain interacts with ClpC.</text>
</comment>
<protein>
    <recommendedName>
        <fullName evidence="4">Adapter protein MecA</fullName>
    </recommendedName>
</protein>